<dbReference type="OrthoDB" id="7743081at2759"/>
<accession>A0A182F5R9</accession>
<reference evidence="3" key="2">
    <citation type="submission" date="2022-08" db="UniProtKB">
        <authorList>
            <consortium name="EnsemblMetazoa"/>
        </authorList>
    </citation>
    <scope>IDENTIFICATION</scope>
    <source>
        <strain evidence="3">STECLA/ALBI9_A</strain>
    </source>
</reference>
<keyword evidence="2" id="KW-0732">Signal</keyword>
<evidence type="ECO:0000313" key="4">
    <source>
        <dbReference type="Proteomes" id="UP000069272"/>
    </source>
</evidence>
<feature type="chain" id="PRO_5043769522" evidence="2">
    <location>
        <begin position="37"/>
        <end position="371"/>
    </location>
</feature>
<feature type="signal peptide" evidence="2">
    <location>
        <begin position="1"/>
        <end position="36"/>
    </location>
</feature>
<dbReference type="GeneID" id="118456856"/>
<evidence type="ECO:0000256" key="2">
    <source>
        <dbReference type="SAM" id="SignalP"/>
    </source>
</evidence>
<dbReference type="VEuPathDB" id="VectorBase:AALB20_028936"/>
<sequence length="371" mass="42727">MFHKNMSAQYCRSFRGHRVVTVLLLVVLLTFEDSHCFGRRFHEEGKVKRESDIVVERQPRAEPGSDDEIIYDQRQVSRPGGTNIRLNIKNFQVQLPESQLERFQSSDMVQLIQQSVLRLLGIPIAAEPAHAHHAGSTTRRPSPQDDDEQQGQQKQQDPANDGASASMLQVNGNNVPAKFFLEISDFLMNTKDNDAVDDQRVDDNHNEHQRQEELLHQQQQQELQQQQQQQQQLQHQQFPQDLSSLYATEEIKIERLENSNNVKNETITISKRLTNLATAPPHVPLIERNVTEHRMAANATQNATASEDRYVQTKPIRLDTVMVRMETSQQQGPRKTLREKVIWRMPLSATDVASFENLTASYEQQQQQQQQ</sequence>
<name>A0A182F5R9_ANOAL</name>
<dbReference type="AlphaFoldDB" id="A0A182F5R9"/>
<reference evidence="3 4" key="1">
    <citation type="journal article" date="2017" name="G3 (Bethesda)">
        <title>The Physical Genome Mapping of Anopheles albimanus Corrected Scaffold Misassemblies and Identified Interarm Rearrangements in Genus Anopheles.</title>
        <authorList>
            <person name="Artemov G.N."/>
            <person name="Peery A.N."/>
            <person name="Jiang X."/>
            <person name="Tu Z."/>
            <person name="Stegniy V.N."/>
            <person name="Sharakhova M.V."/>
            <person name="Sharakhov I.V."/>
        </authorList>
    </citation>
    <scope>NUCLEOTIDE SEQUENCE [LARGE SCALE GENOMIC DNA]</scope>
    <source>
        <strain evidence="3 4">ALBI9_A</strain>
    </source>
</reference>
<organism evidence="3 4">
    <name type="scientific">Anopheles albimanus</name>
    <name type="common">New world malaria mosquito</name>
    <dbReference type="NCBI Taxonomy" id="7167"/>
    <lineage>
        <taxon>Eukaryota</taxon>
        <taxon>Metazoa</taxon>
        <taxon>Ecdysozoa</taxon>
        <taxon>Arthropoda</taxon>
        <taxon>Hexapoda</taxon>
        <taxon>Insecta</taxon>
        <taxon>Pterygota</taxon>
        <taxon>Neoptera</taxon>
        <taxon>Endopterygota</taxon>
        <taxon>Diptera</taxon>
        <taxon>Nematocera</taxon>
        <taxon>Culicoidea</taxon>
        <taxon>Culicidae</taxon>
        <taxon>Anophelinae</taxon>
        <taxon>Anopheles</taxon>
    </lineage>
</organism>
<feature type="region of interest" description="Disordered" evidence="1">
    <location>
        <begin position="196"/>
        <end position="236"/>
    </location>
</feature>
<feature type="compositionally biased region" description="Basic and acidic residues" evidence="1">
    <location>
        <begin position="196"/>
        <end position="215"/>
    </location>
</feature>
<dbReference type="VEuPathDB" id="VectorBase:AALB001814"/>
<protein>
    <submittedName>
        <fullName evidence="3">Uncharacterized protein</fullName>
    </submittedName>
</protein>
<feature type="region of interest" description="Disordered" evidence="1">
    <location>
        <begin position="129"/>
        <end position="167"/>
    </location>
</feature>
<dbReference type="Proteomes" id="UP000069272">
    <property type="component" value="Chromosome 2L"/>
</dbReference>
<proteinExistence type="predicted"/>
<keyword evidence="4" id="KW-1185">Reference proteome</keyword>
<dbReference type="EnsemblMetazoa" id="AALB001814-RA">
    <property type="protein sequence ID" value="AALB001814-PA"/>
    <property type="gene ID" value="AALB001814"/>
</dbReference>
<dbReference type="KEGG" id="aali:118456856"/>
<feature type="compositionally biased region" description="Low complexity" evidence="1">
    <location>
        <begin position="216"/>
        <end position="236"/>
    </location>
</feature>
<dbReference type="RefSeq" id="XP_035773850.1">
    <property type="nucleotide sequence ID" value="XM_035917957.1"/>
</dbReference>
<evidence type="ECO:0000256" key="1">
    <source>
        <dbReference type="SAM" id="MobiDB-lite"/>
    </source>
</evidence>
<evidence type="ECO:0000313" key="3">
    <source>
        <dbReference type="EnsemblMetazoa" id="AALB001814-PA"/>
    </source>
</evidence>